<feature type="region of interest" description="Disordered" evidence="1">
    <location>
        <begin position="61"/>
        <end position="149"/>
    </location>
</feature>
<evidence type="ECO:0000313" key="3">
    <source>
        <dbReference type="Proteomes" id="UP001153269"/>
    </source>
</evidence>
<evidence type="ECO:0000313" key="2">
    <source>
        <dbReference type="EMBL" id="CAB1426839.1"/>
    </source>
</evidence>
<dbReference type="EMBL" id="CADEAL010000922">
    <property type="protein sequence ID" value="CAB1426839.1"/>
    <property type="molecule type" value="Genomic_DNA"/>
</dbReference>
<sequence>MFGSCFTVSGHRRGRGVGRVVRNRISSAQLGSAPFSSAQLRLVRLSSTLLRLVRAQFGSDRLSSADSARPISAPHNKDIVTPPSTFLPHVGGKSSCASTGVSPVTSDPGEHARRSEQNSRAAEPSSRGKSRQNRAQLIQRSVGRPGRVGRARGQLESVLEQVVQLAVQEISKSVGSSLNALLLETAVKEQENRRLRVQLQSWETRGRASCSDGGSSPVVGRNKAGRPAGDEAAGSGRTKPEQPQWLHAPGGQDTQPGFPTDTRRLEQRGRVVEKCRKATSSGQRSLSVRPETRARSWVQAPCEEG</sequence>
<dbReference type="AlphaFoldDB" id="A0A9N7UAT2"/>
<keyword evidence="3" id="KW-1185">Reference proteome</keyword>
<accession>A0A9N7UAT2</accession>
<reference evidence="2" key="1">
    <citation type="submission" date="2020-03" db="EMBL/GenBank/DDBJ databases">
        <authorList>
            <person name="Weist P."/>
        </authorList>
    </citation>
    <scope>NUCLEOTIDE SEQUENCE</scope>
</reference>
<proteinExistence type="predicted"/>
<feature type="region of interest" description="Disordered" evidence="1">
    <location>
        <begin position="202"/>
        <end position="305"/>
    </location>
</feature>
<feature type="compositionally biased region" description="Basic and acidic residues" evidence="1">
    <location>
        <begin position="108"/>
        <end position="117"/>
    </location>
</feature>
<gene>
    <name evidence="2" type="ORF">PLEPLA_LOCUS14777</name>
</gene>
<feature type="compositionally biased region" description="Polar residues" evidence="1">
    <location>
        <begin position="95"/>
        <end position="105"/>
    </location>
</feature>
<name>A0A9N7UAT2_PLEPL</name>
<evidence type="ECO:0000256" key="1">
    <source>
        <dbReference type="SAM" id="MobiDB-lite"/>
    </source>
</evidence>
<organism evidence="2 3">
    <name type="scientific">Pleuronectes platessa</name>
    <name type="common">European plaice</name>
    <dbReference type="NCBI Taxonomy" id="8262"/>
    <lineage>
        <taxon>Eukaryota</taxon>
        <taxon>Metazoa</taxon>
        <taxon>Chordata</taxon>
        <taxon>Craniata</taxon>
        <taxon>Vertebrata</taxon>
        <taxon>Euteleostomi</taxon>
        <taxon>Actinopterygii</taxon>
        <taxon>Neopterygii</taxon>
        <taxon>Teleostei</taxon>
        <taxon>Neoteleostei</taxon>
        <taxon>Acanthomorphata</taxon>
        <taxon>Carangaria</taxon>
        <taxon>Pleuronectiformes</taxon>
        <taxon>Pleuronectoidei</taxon>
        <taxon>Pleuronectidae</taxon>
        <taxon>Pleuronectes</taxon>
    </lineage>
</organism>
<comment type="caution">
    <text evidence="2">The sequence shown here is derived from an EMBL/GenBank/DDBJ whole genome shotgun (WGS) entry which is preliminary data.</text>
</comment>
<protein>
    <submittedName>
        <fullName evidence="2">Uncharacterized protein</fullName>
    </submittedName>
</protein>
<dbReference type="Proteomes" id="UP001153269">
    <property type="component" value="Unassembled WGS sequence"/>
</dbReference>
<feature type="compositionally biased region" description="Basic and acidic residues" evidence="1">
    <location>
        <begin position="261"/>
        <end position="276"/>
    </location>
</feature>